<feature type="compositionally biased region" description="Basic and acidic residues" evidence="1">
    <location>
        <begin position="12"/>
        <end position="21"/>
    </location>
</feature>
<comment type="caution">
    <text evidence="2">The sequence shown here is derived from an EMBL/GenBank/DDBJ whole genome shotgun (WGS) entry which is preliminary data.</text>
</comment>
<keyword evidence="3" id="KW-1185">Reference proteome</keyword>
<feature type="non-terminal residue" evidence="2">
    <location>
        <position position="50"/>
    </location>
</feature>
<organism evidence="2 3">
    <name type="scientific">Pogonophryne albipinna</name>
    <dbReference type="NCBI Taxonomy" id="1090488"/>
    <lineage>
        <taxon>Eukaryota</taxon>
        <taxon>Metazoa</taxon>
        <taxon>Chordata</taxon>
        <taxon>Craniata</taxon>
        <taxon>Vertebrata</taxon>
        <taxon>Euteleostomi</taxon>
        <taxon>Actinopterygii</taxon>
        <taxon>Neopterygii</taxon>
        <taxon>Teleostei</taxon>
        <taxon>Neoteleostei</taxon>
        <taxon>Acanthomorphata</taxon>
        <taxon>Eupercaria</taxon>
        <taxon>Perciformes</taxon>
        <taxon>Notothenioidei</taxon>
        <taxon>Pogonophryne</taxon>
    </lineage>
</organism>
<feature type="non-terminal residue" evidence="2">
    <location>
        <position position="1"/>
    </location>
</feature>
<evidence type="ECO:0000313" key="2">
    <source>
        <dbReference type="EMBL" id="KAJ4940724.1"/>
    </source>
</evidence>
<dbReference type="Proteomes" id="UP001219934">
    <property type="component" value="Unassembled WGS sequence"/>
</dbReference>
<dbReference type="EMBL" id="JAPTMU010000007">
    <property type="protein sequence ID" value="KAJ4940724.1"/>
    <property type="molecule type" value="Genomic_DNA"/>
</dbReference>
<proteinExistence type="predicted"/>
<evidence type="ECO:0000256" key="1">
    <source>
        <dbReference type="SAM" id="MobiDB-lite"/>
    </source>
</evidence>
<feature type="region of interest" description="Disordered" evidence="1">
    <location>
        <begin position="1"/>
        <end position="23"/>
    </location>
</feature>
<reference evidence="2" key="1">
    <citation type="submission" date="2022-11" db="EMBL/GenBank/DDBJ databases">
        <title>Chromosome-level genome of Pogonophryne albipinna.</title>
        <authorList>
            <person name="Jo E."/>
        </authorList>
    </citation>
    <scope>NUCLEOTIDE SEQUENCE</scope>
    <source>
        <strain evidence="2">SGF0006</strain>
        <tissue evidence="2">Muscle</tissue>
    </source>
</reference>
<sequence length="50" mass="5833">EDVNSETGQMYPRDEGRRQRESTVVAWNGDRQVATERRWRASACFIFPSS</sequence>
<evidence type="ECO:0000313" key="3">
    <source>
        <dbReference type="Proteomes" id="UP001219934"/>
    </source>
</evidence>
<dbReference type="AlphaFoldDB" id="A0AAD6BC44"/>
<name>A0AAD6BC44_9TELE</name>
<protein>
    <submittedName>
        <fullName evidence="2">Uncharacterized protein</fullName>
    </submittedName>
</protein>
<accession>A0AAD6BC44</accession>
<gene>
    <name evidence="2" type="ORF">JOQ06_027019</name>
</gene>